<dbReference type="KEGG" id="tva:5467491"/>
<proteinExistence type="predicted"/>
<organism evidence="1 2">
    <name type="scientific">Trichomonas vaginalis (strain ATCC PRA-98 / G3)</name>
    <dbReference type="NCBI Taxonomy" id="412133"/>
    <lineage>
        <taxon>Eukaryota</taxon>
        <taxon>Metamonada</taxon>
        <taxon>Parabasalia</taxon>
        <taxon>Trichomonadida</taxon>
        <taxon>Trichomonadidae</taxon>
        <taxon>Trichomonas</taxon>
    </lineage>
</organism>
<name>A2DCK2_TRIV3</name>
<dbReference type="RefSeq" id="XP_001582925.1">
    <property type="nucleotide sequence ID" value="XM_001582875.1"/>
</dbReference>
<dbReference type="VEuPathDB" id="TrichDB:TVAG_249990"/>
<sequence>MLPLLVSFGISVSKFVVTYGYSELTISEESQLELEKGLYPFSKYYAFFINNEDFQDLNMIYSANYTLFSPTVIPKNGPTVLKFIISKLNVDNIDSLSIVYNGGDVSYNTFNFTKPKQYVLFLSSTEFNYRFEYKEGYLNSQTSPYEDFTESHKYYENGHKRYLLIEVKKYFGAQTTIVNVRMEKVYPEIETTGFYRLDSCILSNNDTFQFYEPDSILLTGPGKYEFLIGEEEKNIPYLTSEQIFPHQCNDILIKVRDNWIEWENMISTYNLKGIKSKSGKKIVRFEIYFLGFEEKQFDVIVNPRENEVFRGEYNNNVLRHPVVLITSWYPMNFSQLWNYTSLDCEPENYETKNKLDMKAKFIGVTKLCITIKYYNKISQFVFCNFSRSENFDYSNLVNKVFHLDNNKIFVDKWDGEVILYEYFEYSTDKDIYFNAEQYKIIIVKSKWGFQNAWFISLITMNSYLKMARLQKNSIYSGGMI</sequence>
<gene>
    <name evidence="1" type="ORF">TVAG_249990</name>
</gene>
<dbReference type="EMBL" id="DS113187">
    <property type="protein sequence ID" value="EAY21939.1"/>
    <property type="molecule type" value="Genomic_DNA"/>
</dbReference>
<evidence type="ECO:0000313" key="2">
    <source>
        <dbReference type="Proteomes" id="UP000001542"/>
    </source>
</evidence>
<dbReference type="VEuPathDB" id="TrichDB:TVAGG3_0956360"/>
<dbReference type="InParanoid" id="A2DCK2"/>
<reference evidence="1" key="2">
    <citation type="journal article" date="2007" name="Science">
        <title>Draft genome sequence of the sexually transmitted pathogen Trichomonas vaginalis.</title>
        <authorList>
            <person name="Carlton J.M."/>
            <person name="Hirt R.P."/>
            <person name="Silva J.C."/>
            <person name="Delcher A.L."/>
            <person name="Schatz M."/>
            <person name="Zhao Q."/>
            <person name="Wortman J.R."/>
            <person name="Bidwell S.L."/>
            <person name="Alsmark U.C.M."/>
            <person name="Besteiro S."/>
            <person name="Sicheritz-Ponten T."/>
            <person name="Noel C.J."/>
            <person name="Dacks J.B."/>
            <person name="Foster P.G."/>
            <person name="Simillion C."/>
            <person name="Van de Peer Y."/>
            <person name="Miranda-Saavedra D."/>
            <person name="Barton G.J."/>
            <person name="Westrop G.D."/>
            <person name="Mueller S."/>
            <person name="Dessi D."/>
            <person name="Fiori P.L."/>
            <person name="Ren Q."/>
            <person name="Paulsen I."/>
            <person name="Zhang H."/>
            <person name="Bastida-Corcuera F.D."/>
            <person name="Simoes-Barbosa A."/>
            <person name="Brown M.T."/>
            <person name="Hayes R.D."/>
            <person name="Mukherjee M."/>
            <person name="Okumura C.Y."/>
            <person name="Schneider R."/>
            <person name="Smith A.J."/>
            <person name="Vanacova S."/>
            <person name="Villalvazo M."/>
            <person name="Haas B.J."/>
            <person name="Pertea M."/>
            <person name="Feldblyum T.V."/>
            <person name="Utterback T.R."/>
            <person name="Shu C.L."/>
            <person name="Osoegawa K."/>
            <person name="de Jong P.J."/>
            <person name="Hrdy I."/>
            <person name="Horvathova L."/>
            <person name="Zubacova Z."/>
            <person name="Dolezal P."/>
            <person name="Malik S.B."/>
            <person name="Logsdon J.M. Jr."/>
            <person name="Henze K."/>
            <person name="Gupta A."/>
            <person name="Wang C.C."/>
            <person name="Dunne R.L."/>
            <person name="Upcroft J.A."/>
            <person name="Upcroft P."/>
            <person name="White O."/>
            <person name="Salzberg S.L."/>
            <person name="Tang P."/>
            <person name="Chiu C.-H."/>
            <person name="Lee Y.-S."/>
            <person name="Embley T.M."/>
            <person name="Coombs G.H."/>
            <person name="Mottram J.C."/>
            <person name="Tachezy J."/>
            <person name="Fraser-Liggett C.M."/>
            <person name="Johnson P.J."/>
        </authorList>
    </citation>
    <scope>NUCLEOTIDE SEQUENCE [LARGE SCALE GENOMIC DNA]</scope>
    <source>
        <strain evidence="1">G3</strain>
    </source>
</reference>
<protein>
    <submittedName>
        <fullName evidence="1">Uncharacterized protein</fullName>
    </submittedName>
</protein>
<dbReference type="AlphaFoldDB" id="A2DCK2"/>
<reference evidence="1" key="1">
    <citation type="submission" date="2006-10" db="EMBL/GenBank/DDBJ databases">
        <authorList>
            <person name="Amadeo P."/>
            <person name="Zhao Q."/>
            <person name="Wortman J."/>
            <person name="Fraser-Liggett C."/>
            <person name="Carlton J."/>
        </authorList>
    </citation>
    <scope>NUCLEOTIDE SEQUENCE</scope>
    <source>
        <strain evidence="1">G3</strain>
    </source>
</reference>
<evidence type="ECO:0000313" key="1">
    <source>
        <dbReference type="EMBL" id="EAY21939.1"/>
    </source>
</evidence>
<accession>A2DCK2</accession>
<dbReference type="Proteomes" id="UP000001542">
    <property type="component" value="Unassembled WGS sequence"/>
</dbReference>
<keyword evidence="2" id="KW-1185">Reference proteome</keyword>